<accession>A0ABU3K436</accession>
<dbReference type="RefSeq" id="WP_313831501.1">
    <property type="nucleotide sequence ID" value="NZ_JAQOUE010000001.1"/>
</dbReference>
<feature type="transmembrane region" description="Helical" evidence="1">
    <location>
        <begin position="101"/>
        <end position="124"/>
    </location>
</feature>
<evidence type="ECO:0000313" key="2">
    <source>
        <dbReference type="EMBL" id="MDT7041143.1"/>
    </source>
</evidence>
<evidence type="ECO:0000313" key="3">
    <source>
        <dbReference type="Proteomes" id="UP001250932"/>
    </source>
</evidence>
<evidence type="ECO:0000256" key="1">
    <source>
        <dbReference type="SAM" id="Phobius"/>
    </source>
</evidence>
<feature type="transmembrane region" description="Helical" evidence="1">
    <location>
        <begin position="12"/>
        <end position="32"/>
    </location>
</feature>
<dbReference type="Proteomes" id="UP001250932">
    <property type="component" value="Unassembled WGS sequence"/>
</dbReference>
<proteinExistence type="predicted"/>
<feature type="transmembrane region" description="Helical" evidence="1">
    <location>
        <begin position="70"/>
        <end position="89"/>
    </location>
</feature>
<keyword evidence="1" id="KW-1133">Transmembrane helix</keyword>
<sequence length="131" mass="14011">MAQKSSSSLKTPHLMAILCFGIFSGAMALHSIPTASETIEPSRGILWNAFQYGLPLLIGGLCLTAKRWACMTAIIYGTIGLALDLATIVQSLTEEPVSPTFLVIIVTTALLSFFLIVLGGKFLLSEHKLSV</sequence>
<comment type="caution">
    <text evidence="2">The sequence shown here is derived from an EMBL/GenBank/DDBJ whole genome shotgun (WGS) entry which is preliminary data.</text>
</comment>
<feature type="transmembrane region" description="Helical" evidence="1">
    <location>
        <begin position="44"/>
        <end position="63"/>
    </location>
</feature>
<keyword evidence="1" id="KW-0812">Transmembrane</keyword>
<keyword evidence="3" id="KW-1185">Reference proteome</keyword>
<keyword evidence="1" id="KW-0472">Membrane</keyword>
<name>A0ABU3K436_9BACT</name>
<protein>
    <submittedName>
        <fullName evidence="2">Uncharacterized protein</fullName>
    </submittedName>
</protein>
<gene>
    <name evidence="2" type="ORF">PPG34_02195</name>
</gene>
<dbReference type="EMBL" id="JAQOUE010000001">
    <property type="protein sequence ID" value="MDT7041143.1"/>
    <property type="molecule type" value="Genomic_DNA"/>
</dbReference>
<reference evidence="2 3" key="1">
    <citation type="journal article" date="2023" name="ISME J.">
        <title>Cultivation and genomic characterization of novel and ubiquitous marine nitrite-oxidizing bacteria from the Nitrospirales.</title>
        <authorList>
            <person name="Mueller A.J."/>
            <person name="Daebeler A."/>
            <person name="Herbold C.W."/>
            <person name="Kirkegaard R.H."/>
            <person name="Daims H."/>
        </authorList>
    </citation>
    <scope>NUCLEOTIDE SEQUENCE [LARGE SCALE GENOMIC DNA]</scope>
    <source>
        <strain evidence="2 3">EB</strain>
    </source>
</reference>
<organism evidence="2 3">
    <name type="scientific">Candidatus Nitronereus thalassa</name>
    <dbReference type="NCBI Taxonomy" id="3020898"/>
    <lineage>
        <taxon>Bacteria</taxon>
        <taxon>Pseudomonadati</taxon>
        <taxon>Nitrospirota</taxon>
        <taxon>Nitrospiria</taxon>
        <taxon>Nitrospirales</taxon>
        <taxon>Nitrospiraceae</taxon>
        <taxon>Candidatus Nitronereus</taxon>
    </lineage>
</organism>